<dbReference type="AlphaFoldDB" id="A0AAD7MCF9"/>
<protein>
    <submittedName>
        <fullName evidence="1">Uncharacterized protein</fullName>
    </submittedName>
</protein>
<sequence length="119" mass="13490">MPPPCALILSFAFIFRDCRQTIRCTVYLNIPLQVFFFHASTRIRDSLMAVKIRAHSFLMCPGPGSLRSSTNYSRTYRGTKIGEDFCGRSRSTPGWVHTGNNRDIALRSPRSTRCVPAFN</sequence>
<dbReference type="EMBL" id="JARKIE010000001">
    <property type="protein sequence ID" value="KAJ7710466.1"/>
    <property type="molecule type" value="Genomic_DNA"/>
</dbReference>
<dbReference type="Proteomes" id="UP001221757">
    <property type="component" value="Unassembled WGS sequence"/>
</dbReference>
<evidence type="ECO:0000313" key="1">
    <source>
        <dbReference type="EMBL" id="KAJ7710466.1"/>
    </source>
</evidence>
<name>A0AAD7MCF9_MYCRO</name>
<organism evidence="1 2">
    <name type="scientific">Mycena rosella</name>
    <name type="common">Pink bonnet</name>
    <name type="synonym">Agaricus rosellus</name>
    <dbReference type="NCBI Taxonomy" id="1033263"/>
    <lineage>
        <taxon>Eukaryota</taxon>
        <taxon>Fungi</taxon>
        <taxon>Dikarya</taxon>
        <taxon>Basidiomycota</taxon>
        <taxon>Agaricomycotina</taxon>
        <taxon>Agaricomycetes</taxon>
        <taxon>Agaricomycetidae</taxon>
        <taxon>Agaricales</taxon>
        <taxon>Marasmiineae</taxon>
        <taxon>Mycenaceae</taxon>
        <taxon>Mycena</taxon>
    </lineage>
</organism>
<reference evidence="1" key="1">
    <citation type="submission" date="2023-03" db="EMBL/GenBank/DDBJ databases">
        <title>Massive genome expansion in bonnet fungi (Mycena s.s.) driven by repeated elements and novel gene families across ecological guilds.</title>
        <authorList>
            <consortium name="Lawrence Berkeley National Laboratory"/>
            <person name="Harder C.B."/>
            <person name="Miyauchi S."/>
            <person name="Viragh M."/>
            <person name="Kuo A."/>
            <person name="Thoen E."/>
            <person name="Andreopoulos B."/>
            <person name="Lu D."/>
            <person name="Skrede I."/>
            <person name="Drula E."/>
            <person name="Henrissat B."/>
            <person name="Morin E."/>
            <person name="Kohler A."/>
            <person name="Barry K."/>
            <person name="LaButti K."/>
            <person name="Morin E."/>
            <person name="Salamov A."/>
            <person name="Lipzen A."/>
            <person name="Mereny Z."/>
            <person name="Hegedus B."/>
            <person name="Baldrian P."/>
            <person name="Stursova M."/>
            <person name="Weitz H."/>
            <person name="Taylor A."/>
            <person name="Grigoriev I.V."/>
            <person name="Nagy L.G."/>
            <person name="Martin F."/>
            <person name="Kauserud H."/>
        </authorList>
    </citation>
    <scope>NUCLEOTIDE SEQUENCE</scope>
    <source>
        <strain evidence="1">CBHHK067</strain>
    </source>
</reference>
<proteinExistence type="predicted"/>
<evidence type="ECO:0000313" key="2">
    <source>
        <dbReference type="Proteomes" id="UP001221757"/>
    </source>
</evidence>
<comment type="caution">
    <text evidence="1">The sequence shown here is derived from an EMBL/GenBank/DDBJ whole genome shotgun (WGS) entry which is preliminary data.</text>
</comment>
<accession>A0AAD7MCF9</accession>
<keyword evidence="2" id="KW-1185">Reference proteome</keyword>
<gene>
    <name evidence="1" type="ORF">B0H17DRAFT_1027101</name>
</gene>